<evidence type="ECO:0000313" key="2">
    <source>
        <dbReference type="EMBL" id="KAF4621113.1"/>
    </source>
</evidence>
<dbReference type="EMBL" id="JAACJL010000015">
    <property type="protein sequence ID" value="KAF4621113.1"/>
    <property type="molecule type" value="Genomic_DNA"/>
</dbReference>
<dbReference type="GO" id="GO:0005737">
    <property type="term" value="C:cytoplasm"/>
    <property type="evidence" value="ECO:0007669"/>
    <property type="project" value="TreeGrafter"/>
</dbReference>
<dbReference type="SUPFAM" id="SSF52833">
    <property type="entry name" value="Thioredoxin-like"/>
    <property type="match status" value="1"/>
</dbReference>
<dbReference type="InterPro" id="IPR036249">
    <property type="entry name" value="Thioredoxin-like_sf"/>
</dbReference>
<dbReference type="GO" id="GO:0015038">
    <property type="term" value="F:glutathione disulfide oxidoreductase activity"/>
    <property type="evidence" value="ECO:0007669"/>
    <property type="project" value="TreeGrafter"/>
</dbReference>
<feature type="transmembrane region" description="Helical" evidence="1">
    <location>
        <begin position="106"/>
        <end position="123"/>
    </location>
</feature>
<reference evidence="2 3" key="1">
    <citation type="submission" date="2019-12" db="EMBL/GenBank/DDBJ databases">
        <authorList>
            <person name="Floudas D."/>
            <person name="Bentzer J."/>
            <person name="Ahren D."/>
            <person name="Johansson T."/>
            <person name="Persson P."/>
            <person name="Tunlid A."/>
        </authorList>
    </citation>
    <scope>NUCLEOTIDE SEQUENCE [LARGE SCALE GENOMIC DNA]</scope>
    <source>
        <strain evidence="2 3">CBS 102.39</strain>
    </source>
</reference>
<organism evidence="2 3">
    <name type="scientific">Agrocybe pediades</name>
    <dbReference type="NCBI Taxonomy" id="84607"/>
    <lineage>
        <taxon>Eukaryota</taxon>
        <taxon>Fungi</taxon>
        <taxon>Dikarya</taxon>
        <taxon>Basidiomycota</taxon>
        <taxon>Agaricomycotina</taxon>
        <taxon>Agaricomycetes</taxon>
        <taxon>Agaricomycetidae</taxon>
        <taxon>Agaricales</taxon>
        <taxon>Agaricineae</taxon>
        <taxon>Strophariaceae</taxon>
        <taxon>Agrocybe</taxon>
    </lineage>
</organism>
<keyword evidence="1" id="KW-0812">Transmembrane</keyword>
<dbReference type="PANTHER" id="PTHR45694:SF18">
    <property type="entry name" value="GLUTAREDOXIN-1-RELATED"/>
    <property type="match status" value="1"/>
</dbReference>
<dbReference type="PROSITE" id="PS51354">
    <property type="entry name" value="GLUTAREDOXIN_2"/>
    <property type="match status" value="1"/>
</dbReference>
<keyword evidence="1" id="KW-0472">Membrane</keyword>
<accession>A0A8H4R1G1</accession>
<keyword evidence="3" id="KW-1185">Reference proteome</keyword>
<feature type="transmembrane region" description="Helical" evidence="1">
    <location>
        <begin position="47"/>
        <end position="67"/>
    </location>
</feature>
<protein>
    <submittedName>
        <fullName evidence="2">Uncharacterized protein</fullName>
    </submittedName>
</protein>
<comment type="caution">
    <text evidence="2">The sequence shown here is derived from an EMBL/GenBank/DDBJ whole genome shotgun (WGS) entry which is preliminary data.</text>
</comment>
<dbReference type="GO" id="GO:0034599">
    <property type="term" value="P:cellular response to oxidative stress"/>
    <property type="evidence" value="ECO:0007669"/>
    <property type="project" value="TreeGrafter"/>
</dbReference>
<dbReference type="PANTHER" id="PTHR45694">
    <property type="entry name" value="GLUTAREDOXIN 2"/>
    <property type="match status" value="1"/>
</dbReference>
<name>A0A8H4R1G1_9AGAR</name>
<sequence length="344" mass="38071">MLETGMGMERRKRACDRGMVDETIGTKARRRFDADIIDLLTTNTHHVLYLFLPSLLSALSTVAAHLLTLPPPYYHTGQAPSNTMSLPPHVAQIFSILQPRKPKQRTTFIALLILVCLSSYIFIAQSTTLSPALAVRRSDSAAADQLALAAETIRNSRLSDVSNKHTFRKGHHHYKPTLKLDPSEELAAVTSFLASLPQNVIPHTVNPSQPIDPQLVLDFDTRGPRAREEVKAMVEEVWLRNPVFLYSKVYSPASREIKAILAGLNLKPAPTIMDVDIREDVDILMPMILRLTSASELPVLLIGGKVLDSSVENIRALEKSGELQQMVTVAGAQVNGAKKKKHRK</sequence>
<evidence type="ECO:0000256" key="1">
    <source>
        <dbReference type="SAM" id="Phobius"/>
    </source>
</evidence>
<keyword evidence="1" id="KW-1133">Transmembrane helix</keyword>
<evidence type="ECO:0000313" key="3">
    <source>
        <dbReference type="Proteomes" id="UP000521872"/>
    </source>
</evidence>
<dbReference type="Proteomes" id="UP000521872">
    <property type="component" value="Unassembled WGS sequence"/>
</dbReference>
<dbReference type="AlphaFoldDB" id="A0A8H4R1G1"/>
<proteinExistence type="predicted"/>
<dbReference type="Gene3D" id="3.40.30.10">
    <property type="entry name" value="Glutaredoxin"/>
    <property type="match status" value="1"/>
</dbReference>
<gene>
    <name evidence="2" type="ORF">D9613_000516</name>
</gene>